<comment type="caution">
    <text evidence="11">The sequence shown here is derived from an EMBL/GenBank/DDBJ whole genome shotgun (WGS) entry which is preliminary data.</text>
</comment>
<dbReference type="GO" id="GO:0005829">
    <property type="term" value="C:cytosol"/>
    <property type="evidence" value="ECO:0007669"/>
    <property type="project" value="TreeGrafter"/>
</dbReference>
<dbReference type="Pfam" id="PF00290">
    <property type="entry name" value="Trp_syntA"/>
    <property type="match status" value="1"/>
</dbReference>
<evidence type="ECO:0000313" key="11">
    <source>
        <dbReference type="EMBL" id="PHU35851.1"/>
    </source>
</evidence>
<dbReference type="Proteomes" id="UP000225889">
    <property type="component" value="Unassembled WGS sequence"/>
</dbReference>
<dbReference type="CDD" id="cd04724">
    <property type="entry name" value="Tryptophan_synthase_alpha"/>
    <property type="match status" value="1"/>
</dbReference>
<evidence type="ECO:0000256" key="4">
    <source>
        <dbReference type="ARBA" id="ARBA00022605"/>
    </source>
</evidence>
<proteinExistence type="inferred from homology"/>
<keyword evidence="4 9" id="KW-0028">Amino-acid biosynthesis</keyword>
<feature type="active site" description="Proton acceptor" evidence="9">
    <location>
        <position position="43"/>
    </location>
</feature>
<evidence type="ECO:0000256" key="10">
    <source>
        <dbReference type="RuleBase" id="RU003662"/>
    </source>
</evidence>
<evidence type="ECO:0000256" key="5">
    <source>
        <dbReference type="ARBA" id="ARBA00022822"/>
    </source>
</evidence>
<name>A0A2G3DY27_9FIRM</name>
<dbReference type="EC" id="4.2.1.20" evidence="9"/>
<organism evidence="11 12">
    <name type="scientific">Pseudobutyrivibrio ruminis</name>
    <dbReference type="NCBI Taxonomy" id="46206"/>
    <lineage>
        <taxon>Bacteria</taxon>
        <taxon>Bacillati</taxon>
        <taxon>Bacillota</taxon>
        <taxon>Clostridia</taxon>
        <taxon>Lachnospirales</taxon>
        <taxon>Lachnospiraceae</taxon>
        <taxon>Pseudobutyrivibrio</taxon>
    </lineage>
</organism>
<keyword evidence="7 9" id="KW-0456">Lyase</keyword>
<evidence type="ECO:0000256" key="8">
    <source>
        <dbReference type="ARBA" id="ARBA00049047"/>
    </source>
</evidence>
<comment type="function">
    <text evidence="1 9">The alpha subunit is responsible for the aldol cleavage of indoleglycerol phosphate to indole and glyceraldehyde 3-phosphate.</text>
</comment>
<feature type="active site" description="Proton acceptor" evidence="9">
    <location>
        <position position="54"/>
    </location>
</feature>
<dbReference type="InterPro" id="IPR002028">
    <property type="entry name" value="Trp_synthase_suA"/>
</dbReference>
<dbReference type="FunFam" id="3.20.20.70:FF:000037">
    <property type="entry name" value="Tryptophan synthase alpha chain"/>
    <property type="match status" value="1"/>
</dbReference>
<dbReference type="EMBL" id="PDYF01000008">
    <property type="protein sequence ID" value="PHU35851.1"/>
    <property type="molecule type" value="Genomic_DNA"/>
</dbReference>
<evidence type="ECO:0000256" key="3">
    <source>
        <dbReference type="ARBA" id="ARBA00011270"/>
    </source>
</evidence>
<reference evidence="11 12" key="2">
    <citation type="submission" date="2017-10" db="EMBL/GenBank/DDBJ databases">
        <authorList>
            <person name="Banno H."/>
            <person name="Chua N.-H."/>
        </authorList>
    </citation>
    <scope>NUCLEOTIDE SEQUENCE [LARGE SCALE GENOMIC DNA]</scope>
    <source>
        <strain evidence="11 12">JK626</strain>
    </source>
</reference>
<dbReference type="PANTHER" id="PTHR43406">
    <property type="entry name" value="TRYPTOPHAN SYNTHASE, ALPHA CHAIN"/>
    <property type="match status" value="1"/>
</dbReference>
<evidence type="ECO:0000313" key="12">
    <source>
        <dbReference type="Proteomes" id="UP000225889"/>
    </source>
</evidence>
<reference evidence="11 12" key="1">
    <citation type="submission" date="2017-10" db="EMBL/GenBank/DDBJ databases">
        <title>Resolving the taxonomy of Roseburia spp., Eubacterium rectale and Agathobacter spp. through phylogenomic analysis.</title>
        <authorList>
            <person name="Sheridan P.O."/>
            <person name="Walker A.W."/>
            <person name="Duncan S.H."/>
            <person name="Scott K.P."/>
            <person name="Toole P.W.O."/>
            <person name="Luis P."/>
            <person name="Flint H.J."/>
        </authorList>
    </citation>
    <scope>NUCLEOTIDE SEQUENCE [LARGE SCALE GENOMIC DNA]</scope>
    <source>
        <strain evidence="11 12">JK626</strain>
    </source>
</reference>
<keyword evidence="6 9" id="KW-0057">Aromatic amino acid biosynthesis</keyword>
<evidence type="ECO:0000256" key="1">
    <source>
        <dbReference type="ARBA" id="ARBA00003365"/>
    </source>
</evidence>
<dbReference type="InterPro" id="IPR011060">
    <property type="entry name" value="RibuloseP-bd_barrel"/>
</dbReference>
<comment type="catalytic activity">
    <reaction evidence="8 9">
        <text>(1S,2R)-1-C-(indol-3-yl)glycerol 3-phosphate + L-serine = D-glyceraldehyde 3-phosphate + L-tryptophan + H2O</text>
        <dbReference type="Rhea" id="RHEA:10532"/>
        <dbReference type="ChEBI" id="CHEBI:15377"/>
        <dbReference type="ChEBI" id="CHEBI:33384"/>
        <dbReference type="ChEBI" id="CHEBI:57912"/>
        <dbReference type="ChEBI" id="CHEBI:58866"/>
        <dbReference type="ChEBI" id="CHEBI:59776"/>
        <dbReference type="EC" id="4.2.1.20"/>
    </reaction>
</comment>
<gene>
    <name evidence="9" type="primary">trpA</name>
    <name evidence="11" type="ORF">CSX01_04385</name>
</gene>
<dbReference type="SUPFAM" id="SSF51366">
    <property type="entry name" value="Ribulose-phoshate binding barrel"/>
    <property type="match status" value="1"/>
</dbReference>
<keyword evidence="5 9" id="KW-0822">Tryptophan biosynthesis</keyword>
<dbReference type="RefSeq" id="WP_099391567.1">
    <property type="nucleotide sequence ID" value="NZ_PDYF01000008.1"/>
</dbReference>
<dbReference type="GO" id="GO:0004834">
    <property type="term" value="F:tryptophan synthase activity"/>
    <property type="evidence" value="ECO:0007669"/>
    <property type="project" value="UniProtKB-UniRule"/>
</dbReference>
<protein>
    <recommendedName>
        <fullName evidence="9">Tryptophan synthase alpha chain</fullName>
        <ecNumber evidence="9">4.2.1.20</ecNumber>
    </recommendedName>
</protein>
<comment type="pathway">
    <text evidence="2 9">Amino-acid biosynthesis; L-tryptophan biosynthesis; L-tryptophan from chorismate: step 5/5.</text>
</comment>
<dbReference type="AlphaFoldDB" id="A0A2G3DY27"/>
<evidence type="ECO:0000256" key="9">
    <source>
        <dbReference type="HAMAP-Rule" id="MF_00131"/>
    </source>
</evidence>
<evidence type="ECO:0000256" key="6">
    <source>
        <dbReference type="ARBA" id="ARBA00023141"/>
    </source>
</evidence>
<dbReference type="Gene3D" id="3.20.20.70">
    <property type="entry name" value="Aldolase class I"/>
    <property type="match status" value="1"/>
</dbReference>
<dbReference type="UniPathway" id="UPA00035">
    <property type="reaction ID" value="UER00044"/>
</dbReference>
<accession>A0A2G3DY27</accession>
<sequence length="257" mass="27758">MSKITEAFNKKAFIPFITCGDPDLDTTKEIIKELAANGADLIELGIPFSDPTAEGPVIMEANIRALKNNITTDDVFEMVAEVSPTVSTPLVFMTYANVVYSYGIDRFFERCQDTGICGIILPDVPFEEKAEFEDAAAEYGVEFISMVAPTSEDRIDKISADAKGFIYIVSSLGVTGERSKINSNIKAVVERVRKNTDVPCAVGFGISTPEQAAEMADIADGAIVGSAIVKVVAEYGKDAPQQVGKFVKSMKEAYHVS</sequence>
<dbReference type="PANTHER" id="PTHR43406:SF1">
    <property type="entry name" value="TRYPTOPHAN SYNTHASE ALPHA CHAIN, CHLOROPLASTIC"/>
    <property type="match status" value="1"/>
</dbReference>
<evidence type="ECO:0000256" key="2">
    <source>
        <dbReference type="ARBA" id="ARBA00004733"/>
    </source>
</evidence>
<dbReference type="InterPro" id="IPR013785">
    <property type="entry name" value="Aldolase_TIM"/>
</dbReference>
<comment type="similarity">
    <text evidence="9 10">Belongs to the TrpA family.</text>
</comment>
<dbReference type="HAMAP" id="MF_00131">
    <property type="entry name" value="Trp_synth_alpha"/>
    <property type="match status" value="1"/>
</dbReference>
<dbReference type="NCBIfam" id="TIGR00262">
    <property type="entry name" value="trpA"/>
    <property type="match status" value="1"/>
</dbReference>
<evidence type="ECO:0000256" key="7">
    <source>
        <dbReference type="ARBA" id="ARBA00023239"/>
    </source>
</evidence>
<comment type="subunit">
    <text evidence="3 9">Tetramer of two alpha and two beta chains.</text>
</comment>